<reference evidence="2 3" key="3">
    <citation type="journal article" date="2020" name="BMC Genomics">
        <title>Intraspecific diversification of the crop wild relative Brassica cretica Lam. using demographic model selection.</title>
        <authorList>
            <person name="Kioukis A."/>
            <person name="Michalopoulou V.A."/>
            <person name="Briers L."/>
            <person name="Pirintsos S."/>
            <person name="Studholme D.J."/>
            <person name="Pavlidis P."/>
            <person name="Sarris P.F."/>
        </authorList>
    </citation>
    <scope>NUCLEOTIDE SEQUENCE [LARGE SCALE GENOMIC DNA]</scope>
    <source>
        <strain evidence="3">cv. PFS-1207/04</strain>
        <strain evidence="2">PFS-1207/04</strain>
    </source>
</reference>
<name>A0A3N6RC94_BRACR</name>
<gene>
    <name evidence="2" type="ORF">DY000_02016456</name>
    <name evidence="1" type="ORF">F2Q70_00004434</name>
</gene>
<sequence length="137" mass="16024">MTNYMLQHQEGARSFFFSLDEQIKESEPLIRSSGGRASEALTHHREKSYESERVSKFQGNIFKMIKARMMMNSQGKPNLAIFYKKQYELISNVLSANKLVETHKSKVIASCNACRSRVWKPFPRRSCGERLQRRFSR</sequence>
<comment type="caution">
    <text evidence="1">The sequence shown here is derived from an EMBL/GenBank/DDBJ whole genome shotgun (WGS) entry which is preliminary data.</text>
</comment>
<evidence type="ECO:0000313" key="2">
    <source>
        <dbReference type="EMBL" id="KAF3569580.1"/>
    </source>
</evidence>
<evidence type="ECO:0000313" key="3">
    <source>
        <dbReference type="Proteomes" id="UP000266723"/>
    </source>
</evidence>
<keyword evidence="3" id="KW-1185">Reference proteome</keyword>
<accession>A0A3N6RC94</accession>
<reference evidence="2" key="2">
    <citation type="submission" date="2019-12" db="EMBL/GenBank/DDBJ databases">
        <authorList>
            <person name="Studholme D.J."/>
            <person name="Sarris P."/>
        </authorList>
    </citation>
    <scope>NUCLEOTIDE SEQUENCE</scope>
    <source>
        <strain evidence="2">PFS-1207/04</strain>
        <tissue evidence="2">Leaf</tissue>
    </source>
</reference>
<proteinExistence type="predicted"/>
<protein>
    <submittedName>
        <fullName evidence="1">Uncharacterized protein</fullName>
    </submittedName>
</protein>
<evidence type="ECO:0000313" key="1">
    <source>
        <dbReference type="EMBL" id="KAF2572682.1"/>
    </source>
</evidence>
<organism evidence="1">
    <name type="scientific">Brassica cretica</name>
    <name type="common">Mustard</name>
    <dbReference type="NCBI Taxonomy" id="69181"/>
    <lineage>
        <taxon>Eukaryota</taxon>
        <taxon>Viridiplantae</taxon>
        <taxon>Streptophyta</taxon>
        <taxon>Embryophyta</taxon>
        <taxon>Tracheophyta</taxon>
        <taxon>Spermatophyta</taxon>
        <taxon>Magnoliopsida</taxon>
        <taxon>eudicotyledons</taxon>
        <taxon>Gunneridae</taxon>
        <taxon>Pentapetalae</taxon>
        <taxon>rosids</taxon>
        <taxon>malvids</taxon>
        <taxon>Brassicales</taxon>
        <taxon>Brassicaceae</taxon>
        <taxon>Brassiceae</taxon>
        <taxon>Brassica</taxon>
    </lineage>
</organism>
<dbReference type="AlphaFoldDB" id="A0A3N6RC94"/>
<dbReference type="EMBL" id="QGKY02001015">
    <property type="protein sequence ID" value="KAF2572682.1"/>
    <property type="molecule type" value="Genomic_DNA"/>
</dbReference>
<reference evidence="1" key="1">
    <citation type="submission" date="2019-12" db="EMBL/GenBank/DDBJ databases">
        <title>Genome sequencing and annotation of Brassica cretica.</title>
        <authorList>
            <person name="Studholme D.J."/>
            <person name="Sarris P.F."/>
        </authorList>
    </citation>
    <scope>NUCLEOTIDE SEQUENCE</scope>
    <source>
        <strain evidence="1">PFS-102/07</strain>
        <tissue evidence="1">Leaf</tissue>
    </source>
</reference>
<dbReference type="Proteomes" id="UP000266723">
    <property type="component" value="Unassembled WGS sequence"/>
</dbReference>
<dbReference type="EMBL" id="QGKV02000759">
    <property type="protein sequence ID" value="KAF3569580.1"/>
    <property type="molecule type" value="Genomic_DNA"/>
</dbReference>